<reference evidence="5" key="1">
    <citation type="journal article" date="2020" name="Stud. Mycol.">
        <title>101 Dothideomycetes genomes: a test case for predicting lifestyles and emergence of pathogens.</title>
        <authorList>
            <person name="Haridas S."/>
            <person name="Albert R."/>
            <person name="Binder M."/>
            <person name="Bloem J."/>
            <person name="Labutti K."/>
            <person name="Salamov A."/>
            <person name="Andreopoulos B."/>
            <person name="Baker S."/>
            <person name="Barry K."/>
            <person name="Bills G."/>
            <person name="Bluhm B."/>
            <person name="Cannon C."/>
            <person name="Castanera R."/>
            <person name="Culley D."/>
            <person name="Daum C."/>
            <person name="Ezra D."/>
            <person name="Gonzalez J."/>
            <person name="Henrissat B."/>
            <person name="Kuo A."/>
            <person name="Liang C."/>
            <person name="Lipzen A."/>
            <person name="Lutzoni F."/>
            <person name="Magnuson J."/>
            <person name="Mondo S."/>
            <person name="Nolan M."/>
            <person name="Ohm R."/>
            <person name="Pangilinan J."/>
            <person name="Park H.-J."/>
            <person name="Ramirez L."/>
            <person name="Alfaro M."/>
            <person name="Sun H."/>
            <person name="Tritt A."/>
            <person name="Yoshinaga Y."/>
            <person name="Zwiers L.-H."/>
            <person name="Turgeon B."/>
            <person name="Goodwin S."/>
            <person name="Spatafora J."/>
            <person name="Crous P."/>
            <person name="Grigoriev I."/>
        </authorList>
    </citation>
    <scope>NUCLEOTIDE SEQUENCE</scope>
    <source>
        <strain evidence="5">CBS 133067</strain>
    </source>
</reference>
<evidence type="ECO:0000256" key="1">
    <source>
        <dbReference type="ARBA" id="ARBA00009176"/>
    </source>
</evidence>
<feature type="domain" description="Inosine/uridine-preferring nucleoside hydrolase" evidence="4">
    <location>
        <begin position="7"/>
        <end position="353"/>
    </location>
</feature>
<accession>A0A9P4IF26</accession>
<evidence type="ECO:0000259" key="4">
    <source>
        <dbReference type="Pfam" id="PF01156"/>
    </source>
</evidence>
<dbReference type="Gene3D" id="3.90.245.10">
    <property type="entry name" value="Ribonucleoside hydrolase-like"/>
    <property type="match status" value="1"/>
</dbReference>
<comment type="caution">
    <text evidence="5">The sequence shown here is derived from an EMBL/GenBank/DDBJ whole genome shotgun (WGS) entry which is preliminary data.</text>
</comment>
<organism evidence="5 6">
    <name type="scientific">Rhizodiscina lignyota</name>
    <dbReference type="NCBI Taxonomy" id="1504668"/>
    <lineage>
        <taxon>Eukaryota</taxon>
        <taxon>Fungi</taxon>
        <taxon>Dikarya</taxon>
        <taxon>Ascomycota</taxon>
        <taxon>Pezizomycotina</taxon>
        <taxon>Dothideomycetes</taxon>
        <taxon>Pleosporomycetidae</taxon>
        <taxon>Aulographales</taxon>
        <taxon>Rhizodiscinaceae</taxon>
        <taxon>Rhizodiscina</taxon>
    </lineage>
</organism>
<dbReference type="AlphaFoldDB" id="A0A9P4IF26"/>
<dbReference type="SUPFAM" id="SSF53590">
    <property type="entry name" value="Nucleoside hydrolase"/>
    <property type="match status" value="1"/>
</dbReference>
<evidence type="ECO:0000313" key="6">
    <source>
        <dbReference type="Proteomes" id="UP000799772"/>
    </source>
</evidence>
<dbReference type="PANTHER" id="PTHR12304">
    <property type="entry name" value="INOSINE-URIDINE PREFERRING NUCLEOSIDE HYDROLASE"/>
    <property type="match status" value="1"/>
</dbReference>
<dbReference type="OrthoDB" id="432381at2759"/>
<keyword evidence="3" id="KW-0326">Glycosidase</keyword>
<dbReference type="EMBL" id="ML978128">
    <property type="protein sequence ID" value="KAF2097337.1"/>
    <property type="molecule type" value="Genomic_DNA"/>
</dbReference>
<dbReference type="InterPro" id="IPR001910">
    <property type="entry name" value="Inosine/uridine_hydrolase_dom"/>
</dbReference>
<comment type="similarity">
    <text evidence="1">Belongs to the IUNH family.</text>
</comment>
<evidence type="ECO:0000256" key="3">
    <source>
        <dbReference type="ARBA" id="ARBA00023295"/>
    </source>
</evidence>
<protein>
    <submittedName>
        <fullName evidence="5">Nucleoside hydrolase</fullName>
    </submittedName>
</protein>
<dbReference type="InterPro" id="IPR023186">
    <property type="entry name" value="IUNH"/>
</dbReference>
<evidence type="ECO:0000313" key="5">
    <source>
        <dbReference type="EMBL" id="KAF2097337.1"/>
    </source>
</evidence>
<sequence length="369" mass="39162">MAAKTPVWLDVDTGHDDVFAILLTGHHPSLNLIGITSTHGNAATINTTANTSSVLTAIGRKDVTVYPGTSHPFCRPEVDSPLSEIHGPTGLSGTTLIPPPEAPISKENAILAMRNAIMSTPPGTAWIVATGSMTNPALCFAVFPEVASHIAGLSIMGGAVGGGFTDIETGTSVVIGKDGEEEAFGNETPWAEFNIYVDPESARSIFINPVLANKTTLISLDLTHQCLATRKVREFLLHGATGSPEGKEPSRLRRLNEEILAHFASSYEEFFEMSRGPPLHDPLAVAAIFGFENDAIFPDDGARYSVSVVTAGEHGTSDEVRGQVGRTVVTKLPDGSSGGVRIPRKLNVDAFWKMLEQCYSIAEANGAML</sequence>
<dbReference type="GO" id="GO:0008477">
    <property type="term" value="F:purine nucleosidase activity"/>
    <property type="evidence" value="ECO:0007669"/>
    <property type="project" value="TreeGrafter"/>
</dbReference>
<dbReference type="InterPro" id="IPR036452">
    <property type="entry name" value="Ribo_hydro-like"/>
</dbReference>
<dbReference type="GO" id="GO:0005829">
    <property type="term" value="C:cytosol"/>
    <property type="evidence" value="ECO:0007669"/>
    <property type="project" value="TreeGrafter"/>
</dbReference>
<gene>
    <name evidence="5" type="ORF">NA57DRAFT_77590</name>
</gene>
<dbReference type="GO" id="GO:0006152">
    <property type="term" value="P:purine nucleoside catabolic process"/>
    <property type="evidence" value="ECO:0007669"/>
    <property type="project" value="TreeGrafter"/>
</dbReference>
<dbReference type="Proteomes" id="UP000799772">
    <property type="component" value="Unassembled WGS sequence"/>
</dbReference>
<name>A0A9P4IF26_9PEZI</name>
<proteinExistence type="inferred from homology"/>
<dbReference type="Pfam" id="PF01156">
    <property type="entry name" value="IU_nuc_hydro"/>
    <property type="match status" value="1"/>
</dbReference>
<keyword evidence="6" id="KW-1185">Reference proteome</keyword>
<evidence type="ECO:0000256" key="2">
    <source>
        <dbReference type="ARBA" id="ARBA00022801"/>
    </source>
</evidence>
<dbReference type="PANTHER" id="PTHR12304:SF4">
    <property type="entry name" value="URIDINE NUCLEOSIDASE"/>
    <property type="match status" value="1"/>
</dbReference>
<keyword evidence="2 5" id="KW-0378">Hydrolase</keyword>